<protein>
    <recommendedName>
        <fullName evidence="10">Fluoride-specific ion channel FluC</fullName>
    </recommendedName>
</protein>
<keyword evidence="10" id="KW-0813">Transport</keyword>
<dbReference type="GO" id="GO:0140114">
    <property type="term" value="P:cellular detoxification of fluoride"/>
    <property type="evidence" value="ECO:0007669"/>
    <property type="project" value="UniProtKB-UniRule"/>
</dbReference>
<keyword evidence="10" id="KW-0915">Sodium</keyword>
<reference evidence="11" key="2">
    <citation type="submission" date="2020-09" db="EMBL/GenBank/DDBJ databases">
        <authorList>
            <person name="Sun Q."/>
            <person name="Zhou Y."/>
        </authorList>
    </citation>
    <scope>NUCLEOTIDE SEQUENCE</scope>
    <source>
        <strain evidence="11">CGMCC 1.16548</strain>
    </source>
</reference>
<keyword evidence="10" id="KW-0406">Ion transport</keyword>
<organism evidence="11 12">
    <name type="scientific">Pseudolysinimonas yzui</name>
    <dbReference type="NCBI Taxonomy" id="2708254"/>
    <lineage>
        <taxon>Bacteria</taxon>
        <taxon>Bacillati</taxon>
        <taxon>Actinomycetota</taxon>
        <taxon>Actinomycetes</taxon>
        <taxon>Micrococcales</taxon>
        <taxon>Microbacteriaceae</taxon>
        <taxon>Pseudolysinimonas</taxon>
    </lineage>
</organism>
<gene>
    <name evidence="10 11" type="primary">crcB</name>
    <name evidence="10" type="synonym">fluC</name>
    <name evidence="11" type="ORF">GCM10011600_24400</name>
</gene>
<evidence type="ECO:0000256" key="3">
    <source>
        <dbReference type="ARBA" id="ARBA00022692"/>
    </source>
</evidence>
<accession>A0A8J3GRS2</accession>
<comment type="activity regulation">
    <text evidence="10">Na(+) is not transported, but it plays an essential structural role and its presence is essential for fluoride channel function.</text>
</comment>
<feature type="transmembrane region" description="Helical" evidence="10">
    <location>
        <begin position="32"/>
        <end position="50"/>
    </location>
</feature>
<keyword evidence="4 10" id="KW-1133">Transmembrane helix</keyword>
<dbReference type="HAMAP" id="MF_00454">
    <property type="entry name" value="FluC"/>
    <property type="match status" value="1"/>
</dbReference>
<feature type="transmembrane region" description="Helical" evidence="10">
    <location>
        <begin position="93"/>
        <end position="115"/>
    </location>
</feature>
<dbReference type="PANTHER" id="PTHR28259">
    <property type="entry name" value="FLUORIDE EXPORT PROTEIN 1-RELATED"/>
    <property type="match status" value="1"/>
</dbReference>
<sequence length="116" mass="11668">MTPLLALAIVVAGALGAVIRYLIGHVGRKASWPWPVLLVNVVGSLIAGVAIHTDLALVVVTGFAGGLTTFSTFSVETVQLAGTGRWRAAAANVAANLALGVAAATAGWLLGRILLG</sequence>
<dbReference type="GO" id="GO:0005886">
    <property type="term" value="C:plasma membrane"/>
    <property type="evidence" value="ECO:0007669"/>
    <property type="project" value="UniProtKB-SubCell"/>
</dbReference>
<dbReference type="GO" id="GO:0062054">
    <property type="term" value="F:fluoride channel activity"/>
    <property type="evidence" value="ECO:0007669"/>
    <property type="project" value="UniProtKB-UniRule"/>
</dbReference>
<evidence type="ECO:0000256" key="10">
    <source>
        <dbReference type="HAMAP-Rule" id="MF_00454"/>
    </source>
</evidence>
<proteinExistence type="inferred from homology"/>
<keyword evidence="6 10" id="KW-0407">Ion channel</keyword>
<dbReference type="GO" id="GO:0046872">
    <property type="term" value="F:metal ion binding"/>
    <property type="evidence" value="ECO:0007669"/>
    <property type="project" value="UniProtKB-KW"/>
</dbReference>
<comment type="similarity">
    <text evidence="7 10">Belongs to the fluoride channel Fluc/FEX (TC 1.A.43) family.</text>
</comment>
<evidence type="ECO:0000256" key="5">
    <source>
        <dbReference type="ARBA" id="ARBA00023136"/>
    </source>
</evidence>
<evidence type="ECO:0000256" key="6">
    <source>
        <dbReference type="ARBA" id="ARBA00023303"/>
    </source>
</evidence>
<keyword evidence="10" id="KW-0479">Metal-binding</keyword>
<evidence type="ECO:0000256" key="7">
    <source>
        <dbReference type="ARBA" id="ARBA00035120"/>
    </source>
</evidence>
<evidence type="ECO:0000313" key="11">
    <source>
        <dbReference type="EMBL" id="GHF22356.1"/>
    </source>
</evidence>
<comment type="subcellular location">
    <subcellularLocation>
        <location evidence="1 10">Cell membrane</location>
        <topology evidence="1 10">Multi-pass membrane protein</topology>
    </subcellularLocation>
</comment>
<keyword evidence="12" id="KW-1185">Reference proteome</keyword>
<dbReference type="RefSeq" id="WP_191283789.1">
    <property type="nucleotide sequence ID" value="NZ_BNAI01000005.1"/>
</dbReference>
<comment type="caution">
    <text evidence="11">The sequence shown here is derived from an EMBL/GenBank/DDBJ whole genome shotgun (WGS) entry which is preliminary data.</text>
</comment>
<evidence type="ECO:0000256" key="1">
    <source>
        <dbReference type="ARBA" id="ARBA00004651"/>
    </source>
</evidence>
<comment type="function">
    <text evidence="9 10">Fluoride-specific ion channel. Important for reducing fluoride concentration in the cell, thus reducing its toxicity.</text>
</comment>
<feature type="transmembrane region" description="Helical" evidence="10">
    <location>
        <begin position="55"/>
        <end position="73"/>
    </location>
</feature>
<dbReference type="Pfam" id="PF02537">
    <property type="entry name" value="CRCB"/>
    <property type="match status" value="1"/>
</dbReference>
<keyword evidence="5 10" id="KW-0472">Membrane</keyword>
<reference evidence="11" key="1">
    <citation type="journal article" date="2014" name="Int. J. Syst. Evol. Microbiol.">
        <title>Complete genome sequence of Corynebacterium casei LMG S-19264T (=DSM 44701T), isolated from a smear-ripened cheese.</title>
        <authorList>
            <consortium name="US DOE Joint Genome Institute (JGI-PGF)"/>
            <person name="Walter F."/>
            <person name="Albersmeier A."/>
            <person name="Kalinowski J."/>
            <person name="Ruckert C."/>
        </authorList>
    </citation>
    <scope>NUCLEOTIDE SEQUENCE</scope>
    <source>
        <strain evidence="11">CGMCC 1.16548</strain>
    </source>
</reference>
<keyword evidence="3 10" id="KW-0812">Transmembrane</keyword>
<feature type="binding site" evidence="10">
    <location>
        <position position="65"/>
    </location>
    <ligand>
        <name>Na(+)</name>
        <dbReference type="ChEBI" id="CHEBI:29101"/>
        <note>structural</note>
    </ligand>
</feature>
<dbReference type="AlphaFoldDB" id="A0A8J3GRS2"/>
<dbReference type="Proteomes" id="UP000617531">
    <property type="component" value="Unassembled WGS sequence"/>
</dbReference>
<dbReference type="InterPro" id="IPR003691">
    <property type="entry name" value="FluC"/>
</dbReference>
<comment type="catalytic activity">
    <reaction evidence="8">
        <text>fluoride(in) = fluoride(out)</text>
        <dbReference type="Rhea" id="RHEA:76159"/>
        <dbReference type="ChEBI" id="CHEBI:17051"/>
    </reaction>
    <physiologicalReaction direction="left-to-right" evidence="8">
        <dbReference type="Rhea" id="RHEA:76160"/>
    </physiologicalReaction>
</comment>
<evidence type="ECO:0000256" key="9">
    <source>
        <dbReference type="ARBA" id="ARBA00049940"/>
    </source>
</evidence>
<dbReference type="EMBL" id="BNAI01000005">
    <property type="protein sequence ID" value="GHF22356.1"/>
    <property type="molecule type" value="Genomic_DNA"/>
</dbReference>
<evidence type="ECO:0000256" key="2">
    <source>
        <dbReference type="ARBA" id="ARBA00022475"/>
    </source>
</evidence>
<feature type="binding site" evidence="10">
    <location>
        <position position="68"/>
    </location>
    <ligand>
        <name>Na(+)</name>
        <dbReference type="ChEBI" id="CHEBI:29101"/>
        <note>structural</note>
    </ligand>
</feature>
<keyword evidence="2 10" id="KW-1003">Cell membrane</keyword>
<dbReference type="PANTHER" id="PTHR28259:SF1">
    <property type="entry name" value="FLUORIDE EXPORT PROTEIN 1-RELATED"/>
    <property type="match status" value="1"/>
</dbReference>
<evidence type="ECO:0000313" key="12">
    <source>
        <dbReference type="Proteomes" id="UP000617531"/>
    </source>
</evidence>
<evidence type="ECO:0000256" key="8">
    <source>
        <dbReference type="ARBA" id="ARBA00035585"/>
    </source>
</evidence>
<name>A0A8J3GRS2_9MICO</name>
<evidence type="ECO:0000256" key="4">
    <source>
        <dbReference type="ARBA" id="ARBA00022989"/>
    </source>
</evidence>